<keyword evidence="3" id="KW-1185">Reference proteome</keyword>
<reference evidence="3" key="1">
    <citation type="journal article" date="2019" name="Int. J. Syst. Evol. Microbiol.">
        <title>The Global Catalogue of Microorganisms (GCM) 10K type strain sequencing project: providing services to taxonomists for standard genome sequencing and annotation.</title>
        <authorList>
            <consortium name="The Broad Institute Genomics Platform"/>
            <consortium name="The Broad Institute Genome Sequencing Center for Infectious Disease"/>
            <person name="Wu L."/>
            <person name="Ma J."/>
        </authorList>
    </citation>
    <scope>NUCLEOTIDE SEQUENCE [LARGE SCALE GENOMIC DNA]</scope>
    <source>
        <strain evidence="3">NBRC 108755</strain>
    </source>
</reference>
<evidence type="ECO:0000256" key="1">
    <source>
        <dbReference type="SAM" id="Phobius"/>
    </source>
</evidence>
<keyword evidence="1" id="KW-1133">Transmembrane helix</keyword>
<comment type="caution">
    <text evidence="2">The sequence shown here is derived from an EMBL/GenBank/DDBJ whole genome shotgun (WGS) entry which is preliminary data.</text>
</comment>
<proteinExistence type="predicted"/>
<dbReference type="Proteomes" id="UP001157069">
    <property type="component" value="Unassembled WGS sequence"/>
</dbReference>
<organism evidence="2 3">
    <name type="scientific">Homoserinibacter gongjuensis</name>
    <dbReference type="NCBI Taxonomy" id="1162968"/>
    <lineage>
        <taxon>Bacteria</taxon>
        <taxon>Bacillati</taxon>
        <taxon>Actinomycetota</taxon>
        <taxon>Actinomycetes</taxon>
        <taxon>Micrococcales</taxon>
        <taxon>Microbacteriaceae</taxon>
        <taxon>Homoserinibacter</taxon>
    </lineage>
</organism>
<gene>
    <name evidence="2" type="ORF">GCM10025869_28730</name>
</gene>
<evidence type="ECO:0000313" key="3">
    <source>
        <dbReference type="Proteomes" id="UP001157069"/>
    </source>
</evidence>
<keyword evidence="1" id="KW-0812">Transmembrane</keyword>
<evidence type="ECO:0008006" key="4">
    <source>
        <dbReference type="Google" id="ProtNLM"/>
    </source>
</evidence>
<keyword evidence="1" id="KW-0472">Membrane</keyword>
<name>A0ABQ6JYZ4_9MICO</name>
<evidence type="ECO:0000313" key="2">
    <source>
        <dbReference type="EMBL" id="GMA92344.1"/>
    </source>
</evidence>
<accession>A0ABQ6JYZ4</accession>
<protein>
    <recommendedName>
        <fullName evidence="4">SHOCT domain-containing protein</fullName>
    </recommendedName>
</protein>
<dbReference type="EMBL" id="BSVA01000001">
    <property type="protein sequence ID" value="GMA92344.1"/>
    <property type="molecule type" value="Genomic_DNA"/>
</dbReference>
<feature type="transmembrane region" description="Helical" evidence="1">
    <location>
        <begin position="27"/>
        <end position="43"/>
    </location>
</feature>
<sequence length="109" mass="12087">MFTTIALATAPLHPAWGWGPGFWIVPAIFWLLIIGLIITLVATRRRRWARAGWGGPWGPHGVGPWASAQAAHNAETVLAERFARGDIDEVEYRARLEVLRSQQPQPPQG</sequence>
<dbReference type="RefSeq" id="WP_284301056.1">
    <property type="nucleotide sequence ID" value="NZ_BSVA01000001.1"/>
</dbReference>